<evidence type="ECO:0000313" key="3">
    <source>
        <dbReference type="EMBL" id="SDM32965.1"/>
    </source>
</evidence>
<dbReference type="Proteomes" id="UP000199202">
    <property type="component" value="Unassembled WGS sequence"/>
</dbReference>
<keyword evidence="4" id="KW-1185">Reference proteome</keyword>
<feature type="region of interest" description="Disordered" evidence="1">
    <location>
        <begin position="128"/>
        <end position="150"/>
    </location>
</feature>
<feature type="region of interest" description="Disordered" evidence="1">
    <location>
        <begin position="25"/>
        <end position="55"/>
    </location>
</feature>
<dbReference type="OrthoDB" id="7949713at2"/>
<gene>
    <name evidence="3" type="ORF">SAMN05421869_1417</name>
</gene>
<evidence type="ECO:0008006" key="5">
    <source>
        <dbReference type="Google" id="ProtNLM"/>
    </source>
</evidence>
<accession>A0A1G9SDT9</accession>
<name>A0A1G9SDT9_9ACTN</name>
<evidence type="ECO:0000256" key="1">
    <source>
        <dbReference type="SAM" id="MobiDB-lite"/>
    </source>
</evidence>
<dbReference type="RefSeq" id="WP_143044233.1">
    <property type="nucleotide sequence ID" value="NZ_FNDJ01000041.1"/>
</dbReference>
<feature type="chain" id="PRO_5038618643" description="Secreted protein" evidence="2">
    <location>
        <begin position="18"/>
        <end position="174"/>
    </location>
</feature>
<evidence type="ECO:0000256" key="2">
    <source>
        <dbReference type="SAM" id="SignalP"/>
    </source>
</evidence>
<dbReference type="STRING" id="633440.SAMN05421869_1417"/>
<feature type="signal peptide" evidence="2">
    <location>
        <begin position="1"/>
        <end position="17"/>
    </location>
</feature>
<feature type="compositionally biased region" description="Low complexity" evidence="1">
    <location>
        <begin position="28"/>
        <end position="49"/>
    </location>
</feature>
<keyword evidence="2" id="KW-0732">Signal</keyword>
<protein>
    <recommendedName>
        <fullName evidence="5">Secreted protein</fullName>
    </recommendedName>
</protein>
<dbReference type="EMBL" id="FNDJ01000041">
    <property type="protein sequence ID" value="SDM32965.1"/>
    <property type="molecule type" value="Genomic_DNA"/>
</dbReference>
<organism evidence="3 4">
    <name type="scientific">Nonomuraea jiangxiensis</name>
    <dbReference type="NCBI Taxonomy" id="633440"/>
    <lineage>
        <taxon>Bacteria</taxon>
        <taxon>Bacillati</taxon>
        <taxon>Actinomycetota</taxon>
        <taxon>Actinomycetes</taxon>
        <taxon>Streptosporangiales</taxon>
        <taxon>Streptosporangiaceae</taxon>
        <taxon>Nonomuraea</taxon>
    </lineage>
</organism>
<reference evidence="3 4" key="1">
    <citation type="submission" date="2016-10" db="EMBL/GenBank/DDBJ databases">
        <authorList>
            <person name="de Groot N.N."/>
        </authorList>
    </citation>
    <scope>NUCLEOTIDE SEQUENCE [LARGE SCALE GENOMIC DNA]</scope>
    <source>
        <strain evidence="3 4">CGMCC 4.6533</strain>
    </source>
</reference>
<proteinExistence type="predicted"/>
<evidence type="ECO:0000313" key="4">
    <source>
        <dbReference type="Proteomes" id="UP000199202"/>
    </source>
</evidence>
<dbReference type="AlphaFoldDB" id="A0A1G9SDT9"/>
<sequence length="174" mass="17890">MRRTHFAAALMAALAVAGCGGQQGGTGVASVAAGSSAKPSTGSSPSATTDPQERGRKFAQCMREHGIAMEDPDPDGGGGLKTLDGTVDKKALQTATEACRDYAPSKIRNPSPQDVDVLRRLSQCMREHGVNLPDPNPDGTFPSGTAGAVKRDDPKFRQALEACNKSLPGKGAAG</sequence>
<feature type="region of interest" description="Disordered" evidence="1">
    <location>
        <begin position="65"/>
        <end position="84"/>
    </location>
</feature>
<dbReference type="PROSITE" id="PS51257">
    <property type="entry name" value="PROKAR_LIPOPROTEIN"/>
    <property type="match status" value="1"/>
</dbReference>